<sequence length="139" mass="16407">MKQVIVILFFLIIGSISYSQTETFSTKYVEFDKASWPHDFQIFYTDLRVKDINYNLKFETAAIIGLNEPLYIKHEPLIKQKFLFDNMSMHNQHKTFFRNQCGPLGDGITYYTATSDIFISNILDNFLNEYIIQKIILKK</sequence>
<organism evidence="1 2">
    <name type="scientific">Psychroserpens burtonensis</name>
    <dbReference type="NCBI Taxonomy" id="49278"/>
    <lineage>
        <taxon>Bacteria</taxon>
        <taxon>Pseudomonadati</taxon>
        <taxon>Bacteroidota</taxon>
        <taxon>Flavobacteriia</taxon>
        <taxon>Flavobacteriales</taxon>
        <taxon>Flavobacteriaceae</taxon>
        <taxon>Psychroserpens</taxon>
    </lineage>
</organism>
<accession>A0A5C7BBS3</accession>
<gene>
    <name evidence="1" type="ORF">ES692_07775</name>
</gene>
<protein>
    <submittedName>
        <fullName evidence="1">Uncharacterized protein</fullName>
    </submittedName>
</protein>
<evidence type="ECO:0000313" key="2">
    <source>
        <dbReference type="Proteomes" id="UP000321938"/>
    </source>
</evidence>
<dbReference type="STRING" id="1123037.GCA_000425305_00303"/>
<dbReference type="Proteomes" id="UP000321938">
    <property type="component" value="Unassembled WGS sequence"/>
</dbReference>
<proteinExistence type="predicted"/>
<evidence type="ECO:0000313" key="1">
    <source>
        <dbReference type="EMBL" id="TXE17788.1"/>
    </source>
</evidence>
<keyword evidence="2" id="KW-1185">Reference proteome</keyword>
<reference evidence="1 2" key="1">
    <citation type="submission" date="2019-08" db="EMBL/GenBank/DDBJ databases">
        <title>Genome of Psychroserpens burtonensis ACAM 167.</title>
        <authorList>
            <person name="Bowman J.P."/>
        </authorList>
    </citation>
    <scope>NUCLEOTIDE SEQUENCE [LARGE SCALE GENOMIC DNA]</scope>
    <source>
        <strain evidence="1 2">ACAM 167</strain>
    </source>
</reference>
<dbReference type="AlphaFoldDB" id="A0A5C7BBS3"/>
<dbReference type="RefSeq" id="WP_028870790.1">
    <property type="nucleotide sequence ID" value="NZ_VOSB01000010.1"/>
</dbReference>
<comment type="caution">
    <text evidence="1">The sequence shown here is derived from an EMBL/GenBank/DDBJ whole genome shotgun (WGS) entry which is preliminary data.</text>
</comment>
<name>A0A5C7BBS3_9FLAO</name>
<dbReference type="EMBL" id="VOSB01000010">
    <property type="protein sequence ID" value="TXE17788.1"/>
    <property type="molecule type" value="Genomic_DNA"/>
</dbReference>